<dbReference type="SMART" id="SM00671">
    <property type="entry name" value="SEL1"/>
    <property type="match status" value="16"/>
</dbReference>
<evidence type="ECO:0000313" key="5">
    <source>
        <dbReference type="Proteomes" id="UP001470230"/>
    </source>
</evidence>
<dbReference type="PANTHER" id="PTHR11102:SF160">
    <property type="entry name" value="ERAD-ASSOCIATED E3 UBIQUITIN-PROTEIN LIGASE COMPONENT HRD3"/>
    <property type="match status" value="1"/>
</dbReference>
<name>A0ABR2L9Z5_9EUKA</name>
<evidence type="ECO:0000256" key="1">
    <source>
        <dbReference type="ARBA" id="ARBA00038101"/>
    </source>
</evidence>
<feature type="region of interest" description="Disordered" evidence="2">
    <location>
        <begin position="1002"/>
        <end position="1023"/>
    </location>
</feature>
<feature type="compositionally biased region" description="Basic and acidic residues" evidence="2">
    <location>
        <begin position="1013"/>
        <end position="1023"/>
    </location>
</feature>
<evidence type="ECO:0000256" key="2">
    <source>
        <dbReference type="SAM" id="MobiDB-lite"/>
    </source>
</evidence>
<evidence type="ECO:0000313" key="4">
    <source>
        <dbReference type="EMBL" id="KAK8900191.1"/>
    </source>
</evidence>
<dbReference type="InterPro" id="IPR011990">
    <property type="entry name" value="TPR-like_helical_dom_sf"/>
</dbReference>
<keyword evidence="5" id="KW-1185">Reference proteome</keyword>
<gene>
    <name evidence="4" type="ORF">M9Y10_002514</name>
</gene>
<dbReference type="Gene3D" id="1.25.40.10">
    <property type="entry name" value="Tetratricopeptide repeat domain"/>
    <property type="match status" value="6"/>
</dbReference>
<dbReference type="Proteomes" id="UP001470230">
    <property type="component" value="Unassembled WGS sequence"/>
</dbReference>
<dbReference type="SUPFAM" id="SSF81901">
    <property type="entry name" value="HCP-like"/>
    <property type="match status" value="6"/>
</dbReference>
<reference evidence="4 5" key="1">
    <citation type="submission" date="2024-04" db="EMBL/GenBank/DDBJ databases">
        <title>Tritrichomonas musculus Genome.</title>
        <authorList>
            <person name="Alves-Ferreira E."/>
            <person name="Grigg M."/>
            <person name="Lorenzi H."/>
            <person name="Galac M."/>
        </authorList>
    </citation>
    <scope>NUCLEOTIDE SEQUENCE [LARGE SCALE GENOMIC DNA]</scope>
    <source>
        <strain evidence="4 5">EAF2021</strain>
    </source>
</reference>
<feature type="compositionally biased region" description="Acidic residues" evidence="2">
    <location>
        <begin position="1002"/>
        <end position="1012"/>
    </location>
</feature>
<dbReference type="InterPro" id="IPR050767">
    <property type="entry name" value="Sel1_AlgK"/>
</dbReference>
<evidence type="ECO:0000259" key="3">
    <source>
        <dbReference type="PROSITE" id="PS50011"/>
    </source>
</evidence>
<proteinExistence type="inferred from homology"/>
<organism evidence="4 5">
    <name type="scientific">Tritrichomonas musculus</name>
    <dbReference type="NCBI Taxonomy" id="1915356"/>
    <lineage>
        <taxon>Eukaryota</taxon>
        <taxon>Metamonada</taxon>
        <taxon>Parabasalia</taxon>
        <taxon>Tritrichomonadida</taxon>
        <taxon>Tritrichomonadidae</taxon>
        <taxon>Tritrichomonas</taxon>
    </lineage>
</organism>
<dbReference type="InterPro" id="IPR000719">
    <property type="entry name" value="Prot_kinase_dom"/>
</dbReference>
<dbReference type="EMBL" id="JAPFFF010000001">
    <property type="protein sequence ID" value="KAK8900191.1"/>
    <property type="molecule type" value="Genomic_DNA"/>
</dbReference>
<accession>A0ABR2L9Z5</accession>
<dbReference type="Pfam" id="PF08238">
    <property type="entry name" value="Sel1"/>
    <property type="match status" value="15"/>
</dbReference>
<dbReference type="InterPro" id="IPR001245">
    <property type="entry name" value="Ser-Thr/Tyr_kinase_cat_dom"/>
</dbReference>
<dbReference type="PANTHER" id="PTHR11102">
    <property type="entry name" value="SEL-1-LIKE PROTEIN"/>
    <property type="match status" value="1"/>
</dbReference>
<sequence length="2006" mass="229793">MLFCGSTANLNNFKETFIIHQNQNTTITIGKDPSNPSNKYIFKTFNTKCVTSQQQKAFLQTFYEISAATISNMTIPVPDYAIYQNKNIFSLFNYTHYYENYSFVDFNCKLQPTFFSLSISETTLDKILRKQVQLSNVWTLEDSLNCLFSIAVSMKRLHDNFIIHGNLCPSNILIDRAKQCYVSDFGLYKIKKLYYNPPFINSQYSAPELDQFYPTKATDIFSYGVIVCRLLQDSFFSGPNNIKIVQLVLDHRIDKLSPLPSHLVTIITQCLDQNPEKRCNFNLIIETFQNKTFNIKRINIASIFSRFQQTNYVEKLAMSDDPNALNMLGDLFSDPSKAYKVMDDKDANNSQGVYSNKNSKSYSNKYFKYNSEIDEVKAAECYEKSASFGNSEAQANYGVCLINGRGISRDILTGMTNIEKSASQGCIKGLFYLGMCHLKGFGVSKVDLKAAEKYLQMASEALDNNIINVNESIVCKAIFNLALVMEKNKKIDEAAKCLRKAAILAIKSKINFTSTVYICPEALYCYAHYLEKGSGLPVDLDQAQHFYKLAHYQNYDPGSLKYVKFILEGKNEKDSNQAKLLKEEAHFILKQLVEKGYKKAIKYSNSLMPIKLKSSTKSKSHNDVESNIIYDNKIREKFDKLHKELINKQSQHLFDFERDFIESKNADIIYKFADFYNQGKYVKQDNEKANYYYKLAAELGNSEAQYLYGQLLLKGKIGPDYNKDIELGLKMLKESALQENMNGMCSFLLAFDTKEYKKYPIMNDISWLKNMADKGSPAAQFCYGKCILKNVGNIDPNDQDKGAKYIKMAADANFQNANYAYAMCMFRGKGIPKDEKKAIQLIENIANNENNPKAIQKCIKYYKNIDYKKELHFMKKLADLGNEDYMFSYGKELIKNNSDEKYVKEGEKYLIKSGKEIPSDIHLRFHFKDENRKYIEGQEKKAQLDQEQIKQKMRKLEEAAFSDDDDDDSVKEIHITNHSNHSSSHSNHSSHLVLKKLSEDNEDSDLEDDIENDTPKRIKLTSEEKKKLDRNSMLYFLEQRKENGDAQNNVDEINSLSEAYNGDTKSMNYLGSIFTTTTDNNKIIENGAFLISFSAARDDPEGLMLISKLYFDGIHFRKSKKKSFDYMQMAAKYKIPEALHELGMKYTGGIGTNPSIVQAIPQFEEAVKLKYVPSMIQLAKIYRKKGGKKNGTEELEKMKMYLEMAIDTNNNTTAKYMLGSYYLKYAKDSETAIKYLKEAALKRHKKACFKLYKMSTGDYYGEKNITKKEAENYLNIACSCKYGEALEAYKEKYGREYKFASDNSVSEDDELIEDDIDSLNKKKVDIQGGVNNSNFEDDKNFFMHYFNINIAHYTTQEIIKKADTRFSDLTKEYKQKVEEIKNTVDSNSVISENLKLAQDEFEEKKKLIIKCYQYAMNKGDPYGYFKFAKALDDPNQALSYMQYAKEHKVKNADVEVCNIIEEIGKEAEEEYKARKSIDPTAIKTYKKKILKVSRLFFKEKDYVYAAVWFKKINDFQDYSQCIELAKKNFDSLDKKQQDLLNELTGNNMNSNSNSSYSIKNPFESNGSNQSNLNLFNGSTNKILITGMNTNEDDPQKLNELGLSFLEGKNGVNVDYKKAASYFEKAASKENLDAIVNYGKCFLFGKGVNQDDKKAFYYFKKASYSCPKPIKKIIFSSDSDSDSDSESTTTSSGENEVNYYYYKNIKKDSPLLEGMCYYAHCLLNGRGTPDDQINFNKAMKVFLQAAHLGSVEAMLQYGTHCIDEPNGPEMLKNAADEGNPEAQFMYSKYLEDKDQDLGLKYLKTAAENRSYKPFFITLSNDEENSKIKRSAGYYEPAVEAWGAKLYENVEDDPDSAIQYFTKLANEKNVYGLIMCATCINEGIIDENEDESDNNGSDSKYRKYLKEAADLGDSESQFLYARDKSIDEDESNYSEEVSRYYKLAADQGNIPAQIEYAQRLEGGKGVKKNLDEAIRYCKQILLKDPNNGIVQIILQGIIREKSQTDNNS</sequence>
<dbReference type="SUPFAM" id="SSF56112">
    <property type="entry name" value="Protein kinase-like (PK-like)"/>
    <property type="match status" value="1"/>
</dbReference>
<dbReference type="Pfam" id="PF07714">
    <property type="entry name" value="PK_Tyr_Ser-Thr"/>
    <property type="match status" value="1"/>
</dbReference>
<dbReference type="PROSITE" id="PS50011">
    <property type="entry name" value="PROTEIN_KINASE_DOM"/>
    <property type="match status" value="1"/>
</dbReference>
<dbReference type="InterPro" id="IPR011009">
    <property type="entry name" value="Kinase-like_dom_sf"/>
</dbReference>
<comment type="caution">
    <text evidence="4">The sequence shown here is derived from an EMBL/GenBank/DDBJ whole genome shotgun (WGS) entry which is preliminary data.</text>
</comment>
<protein>
    <recommendedName>
        <fullName evidence="3">Protein kinase domain-containing protein</fullName>
    </recommendedName>
</protein>
<dbReference type="InterPro" id="IPR006597">
    <property type="entry name" value="Sel1-like"/>
</dbReference>
<feature type="domain" description="Protein kinase" evidence="3">
    <location>
        <begin position="13"/>
        <end position="293"/>
    </location>
</feature>
<dbReference type="Gene3D" id="1.10.510.10">
    <property type="entry name" value="Transferase(Phosphotransferase) domain 1"/>
    <property type="match status" value="1"/>
</dbReference>
<comment type="similarity">
    <text evidence="1">Belongs to the sel-1 family.</text>
</comment>